<dbReference type="Proteomes" id="UP001140206">
    <property type="component" value="Chromosome 1"/>
</dbReference>
<dbReference type="AlphaFoldDB" id="A0AAV8H0Y9"/>
<feature type="compositionally biased region" description="Low complexity" evidence="1">
    <location>
        <begin position="1"/>
        <end position="14"/>
    </location>
</feature>
<feature type="compositionally biased region" description="Polar residues" evidence="1">
    <location>
        <begin position="507"/>
        <end position="529"/>
    </location>
</feature>
<evidence type="ECO:0000256" key="1">
    <source>
        <dbReference type="SAM" id="MobiDB-lite"/>
    </source>
</evidence>
<organism evidence="2 3">
    <name type="scientific">Rhynchospora pubera</name>
    <dbReference type="NCBI Taxonomy" id="906938"/>
    <lineage>
        <taxon>Eukaryota</taxon>
        <taxon>Viridiplantae</taxon>
        <taxon>Streptophyta</taxon>
        <taxon>Embryophyta</taxon>
        <taxon>Tracheophyta</taxon>
        <taxon>Spermatophyta</taxon>
        <taxon>Magnoliopsida</taxon>
        <taxon>Liliopsida</taxon>
        <taxon>Poales</taxon>
        <taxon>Cyperaceae</taxon>
        <taxon>Cyperoideae</taxon>
        <taxon>Rhynchosporeae</taxon>
        <taxon>Rhynchospora</taxon>
    </lineage>
</organism>
<feature type="region of interest" description="Disordered" evidence="1">
    <location>
        <begin position="379"/>
        <end position="402"/>
    </location>
</feature>
<evidence type="ECO:0000313" key="2">
    <source>
        <dbReference type="EMBL" id="KAJ4811132.1"/>
    </source>
</evidence>
<feature type="compositionally biased region" description="Acidic residues" evidence="1">
    <location>
        <begin position="662"/>
        <end position="690"/>
    </location>
</feature>
<accession>A0AAV8H0Y9</accession>
<keyword evidence="3" id="KW-1185">Reference proteome</keyword>
<proteinExistence type="predicted"/>
<name>A0AAV8H0Y9_9POAL</name>
<feature type="region of interest" description="Disordered" evidence="1">
    <location>
        <begin position="651"/>
        <end position="717"/>
    </location>
</feature>
<evidence type="ECO:0000313" key="3">
    <source>
        <dbReference type="Proteomes" id="UP001140206"/>
    </source>
</evidence>
<feature type="region of interest" description="Disordered" evidence="1">
    <location>
        <begin position="1"/>
        <end position="30"/>
    </location>
</feature>
<dbReference type="PANTHER" id="PTHR35767:SF1">
    <property type="entry name" value="HAPLESS PROTEIN"/>
    <property type="match status" value="1"/>
</dbReference>
<protein>
    <submittedName>
        <fullName evidence="2">Hapless protein</fullName>
    </submittedName>
</protein>
<dbReference type="PANTHER" id="PTHR35767">
    <property type="entry name" value="HAPLESS PROTEIN"/>
    <property type="match status" value="1"/>
</dbReference>
<gene>
    <name evidence="2" type="ORF">LUZ62_023698</name>
</gene>
<feature type="region of interest" description="Disordered" evidence="1">
    <location>
        <begin position="507"/>
        <end position="530"/>
    </location>
</feature>
<dbReference type="EMBL" id="JAMFTS010000001">
    <property type="protein sequence ID" value="KAJ4811132.1"/>
    <property type="molecule type" value="Genomic_DNA"/>
</dbReference>
<reference evidence="2" key="1">
    <citation type="submission" date="2022-08" db="EMBL/GenBank/DDBJ databases">
        <authorList>
            <person name="Marques A."/>
        </authorList>
    </citation>
    <scope>NUCLEOTIDE SEQUENCE</scope>
    <source>
        <strain evidence="2">RhyPub2mFocal</strain>
        <tissue evidence="2">Leaves</tissue>
    </source>
</reference>
<comment type="caution">
    <text evidence="2">The sequence shown here is derived from an EMBL/GenBank/DDBJ whole genome shotgun (WGS) entry which is preliminary data.</text>
</comment>
<sequence>MFSTEESLDPSSSSQNQTETKSDERNSALEKIGSQKLDAIDFVASPPTPNFSIRDYTYNSRNNGIGACWPFKPKFLQLCLKNGVKELLPPFELPPHLIKNHLISSAPQPDLSASDVLLERRELDSNKTIDSAAENLQSVVIKEKKKKFKGVKKVKNSSELPEKKCKLVVKLSSSVPGTNRAEELVSSNSAVLDQMASKICPVCKTFSSSSNTTLNAHIDQCLSMGSNTKQFELDVLKPKVKPRKKKSMVEIYATALHYTLEDLDKRNGTNFAASAVAAEPSKMQAELINRKLKELENPRPRMVESKGIDREGAVYVDSNGIKIRILSKFSNVPALTSVVSREDKKEMVKFGKRKGVASKNMKKKKLKLERKKFKQFKILKSQVQQSTTDGDGSGTGNDNQNEEADLHLDHLSEIPKGPVILPRTASPLGNWVCAKRSDIHKKRKNKNPYKITQSLASIIDDSPSTSSQIHKYSNSKLSTSTLRLKLPRPLVQNGGNSNRALSENVSTNASFDKNPSAQPQNTPSLSGTFRKQRSMLKFGKRGRQNPSSSRIFQESTEVVPAGETIRENRRLKFTHNAEHREQFAPELDRIIENTEILDGTSLPEGIQFEIEAADSKDHFPEYVDTPNDEPINLEIASWYQEEAVVARAGGYEDSNNDAHGDDEGDEGSDDDDDISDGVDVDVEDDDDDDAAIGTPDYTSHDTPQDDSSITSNREDEMNLERSLANFRELSGSPSTASTMSLSTLNEPVSKPLVSFAQPLDSDLPVQVADRPKGIEERMEKSCVCSCRESLPESNSLRIAKERQLPPLYIGPRETGPFSAYRSFTQPDPLVSSGFELPSQSLSTLPQNPVPPSPSNPILRLMGKNLLVVNHEEITAPPTPSSHSPSGFGLPDYSVNQNCSYQKFSSVVSPSQPSTNLYQAFHVSDSQRIVSPPYVPKEMIVMDGSPKINNLPVPLSVPVQLQSVSMVGPENSAPQNISMLGPSMMQPRPFFCFPPQNQVGSTGTILYPRVGAGYITQQVAPPGSHEPGSFVPGSFMFQSPSNQVSNVLYYSHSMR</sequence>
<dbReference type="Gene3D" id="3.30.160.60">
    <property type="entry name" value="Classic Zinc Finger"/>
    <property type="match status" value="1"/>
</dbReference>